<reference evidence="15 16" key="1">
    <citation type="submission" date="2021-11" db="EMBL/GenBank/DDBJ databases">
        <title>Draft genome sequence of Actinomycetospora sp. SF1 isolated from the rhizosphere soil.</title>
        <authorList>
            <person name="Duangmal K."/>
            <person name="Chantavorakit T."/>
        </authorList>
    </citation>
    <scope>NUCLEOTIDE SEQUENCE [LARGE SCALE GENOMIC DNA]</scope>
    <source>
        <strain evidence="15 16">TBRC 5722</strain>
    </source>
</reference>
<dbReference type="SMART" id="SM00388">
    <property type="entry name" value="HisKA"/>
    <property type="match status" value="1"/>
</dbReference>
<dbReference type="PANTHER" id="PTHR45436:SF5">
    <property type="entry name" value="SENSOR HISTIDINE KINASE TRCS"/>
    <property type="match status" value="1"/>
</dbReference>
<keyword evidence="7 15" id="KW-0418">Kinase</keyword>
<proteinExistence type="predicted"/>
<dbReference type="InterPro" id="IPR036890">
    <property type="entry name" value="HATPase_C_sf"/>
</dbReference>
<keyword evidence="10 12" id="KW-0472">Membrane</keyword>
<sequence length="463" mass="47433">MSTPDSSEGPLRSAGSSEGPPRSEQRRGLRGWWARRGLRTRITLVVALVAVVVLTALVRLGAGLLLTAVVAAGDGELRDRAQSAGAAVVAGTPTPPGVRVVDVAGTPTDGRGPVPLDPAAVRGLVAGVPVTVGGPGGLSRWVAVPVTLPDGSPRLVVATRDLLGSVVLLRDAAGWFIPGVLLAAAALTGAAWIATRAALRPVDRMRAAAADTGPGERLPVPVAADEIAALAVEINALLARRDDAVDRLRRFSDDAAHELRSPIASLRAQAEVAVAHPSPDSSEEDRAAWRGVARDAERLTDLVADLLALARAEGATPGDPTPVDLAEALGEAVARAPGTTVATTVWVPVPVRAAATDPEVGLVLDNLLANAHRHARSVVHVSAVPAGRWVRLLVDDDGPGIPPADRERVFDRFTRLDATTGAPGAGLGLALVARLVEGRGGTVRAGCSPDGGARLAVRWPAAT</sequence>
<dbReference type="Pfam" id="PF00512">
    <property type="entry name" value="HisKA"/>
    <property type="match status" value="1"/>
</dbReference>
<dbReference type="CDD" id="cd00082">
    <property type="entry name" value="HisKA"/>
    <property type="match status" value="1"/>
</dbReference>
<dbReference type="InterPro" id="IPR003660">
    <property type="entry name" value="HAMP_dom"/>
</dbReference>
<feature type="region of interest" description="Disordered" evidence="11">
    <location>
        <begin position="1"/>
        <end position="28"/>
    </location>
</feature>
<dbReference type="Gene3D" id="3.30.565.10">
    <property type="entry name" value="Histidine kinase-like ATPase, C-terminal domain"/>
    <property type="match status" value="1"/>
</dbReference>
<evidence type="ECO:0000256" key="2">
    <source>
        <dbReference type="ARBA" id="ARBA00004236"/>
    </source>
</evidence>
<evidence type="ECO:0000313" key="15">
    <source>
        <dbReference type="EMBL" id="MCD2197281.1"/>
    </source>
</evidence>
<feature type="domain" description="Histidine kinase" evidence="13">
    <location>
        <begin position="254"/>
        <end position="463"/>
    </location>
</feature>
<dbReference type="InterPro" id="IPR003594">
    <property type="entry name" value="HATPase_dom"/>
</dbReference>
<dbReference type="PANTHER" id="PTHR45436">
    <property type="entry name" value="SENSOR HISTIDINE KINASE YKOH"/>
    <property type="match status" value="1"/>
</dbReference>
<dbReference type="InterPro" id="IPR004358">
    <property type="entry name" value="Sig_transdc_His_kin-like_C"/>
</dbReference>
<evidence type="ECO:0000256" key="3">
    <source>
        <dbReference type="ARBA" id="ARBA00012438"/>
    </source>
</evidence>
<dbReference type="EC" id="2.7.13.3" evidence="3"/>
<dbReference type="SUPFAM" id="SSF55874">
    <property type="entry name" value="ATPase domain of HSP90 chaperone/DNA topoisomerase II/histidine kinase"/>
    <property type="match status" value="1"/>
</dbReference>
<dbReference type="Pfam" id="PF02518">
    <property type="entry name" value="HATPase_c"/>
    <property type="match status" value="1"/>
</dbReference>
<dbReference type="SUPFAM" id="SSF47384">
    <property type="entry name" value="Homodimeric domain of signal transducing histidine kinase"/>
    <property type="match status" value="1"/>
</dbReference>
<gene>
    <name evidence="15" type="ORF">LQ327_28305</name>
</gene>
<name>A0ABS8PG92_9PSEU</name>
<comment type="subcellular location">
    <subcellularLocation>
        <location evidence="2">Cell membrane</location>
    </subcellularLocation>
</comment>
<keyword evidence="6 12" id="KW-0812">Transmembrane</keyword>
<evidence type="ECO:0000259" key="14">
    <source>
        <dbReference type="PROSITE" id="PS50885"/>
    </source>
</evidence>
<evidence type="ECO:0000256" key="8">
    <source>
        <dbReference type="ARBA" id="ARBA00022989"/>
    </source>
</evidence>
<keyword evidence="4" id="KW-0597">Phosphoprotein</keyword>
<dbReference type="RefSeq" id="WP_230739193.1">
    <property type="nucleotide sequence ID" value="NZ_JAJNDB010000007.1"/>
</dbReference>
<evidence type="ECO:0000256" key="6">
    <source>
        <dbReference type="ARBA" id="ARBA00022692"/>
    </source>
</evidence>
<dbReference type="CDD" id="cd00075">
    <property type="entry name" value="HATPase"/>
    <property type="match status" value="1"/>
</dbReference>
<evidence type="ECO:0000256" key="10">
    <source>
        <dbReference type="ARBA" id="ARBA00023136"/>
    </source>
</evidence>
<dbReference type="PROSITE" id="PS50109">
    <property type="entry name" value="HIS_KIN"/>
    <property type="match status" value="1"/>
</dbReference>
<evidence type="ECO:0000256" key="11">
    <source>
        <dbReference type="SAM" id="MobiDB-lite"/>
    </source>
</evidence>
<organism evidence="15 16">
    <name type="scientific">Actinomycetospora endophytica</name>
    <dbReference type="NCBI Taxonomy" id="2291215"/>
    <lineage>
        <taxon>Bacteria</taxon>
        <taxon>Bacillati</taxon>
        <taxon>Actinomycetota</taxon>
        <taxon>Actinomycetes</taxon>
        <taxon>Pseudonocardiales</taxon>
        <taxon>Pseudonocardiaceae</taxon>
        <taxon>Actinomycetospora</taxon>
    </lineage>
</organism>
<keyword evidence="9" id="KW-0902">Two-component regulatory system</keyword>
<dbReference type="InterPro" id="IPR050428">
    <property type="entry name" value="TCS_sensor_his_kinase"/>
</dbReference>
<dbReference type="EMBL" id="JAJNDB010000007">
    <property type="protein sequence ID" value="MCD2197281.1"/>
    <property type="molecule type" value="Genomic_DNA"/>
</dbReference>
<accession>A0ABS8PG92</accession>
<dbReference type="SMART" id="SM00387">
    <property type="entry name" value="HATPase_c"/>
    <property type="match status" value="1"/>
</dbReference>
<keyword evidence="16" id="KW-1185">Reference proteome</keyword>
<dbReference type="Gene3D" id="1.10.287.130">
    <property type="match status" value="1"/>
</dbReference>
<feature type="domain" description="HAMP" evidence="14">
    <location>
        <begin position="196"/>
        <end position="246"/>
    </location>
</feature>
<dbReference type="InterPro" id="IPR005467">
    <property type="entry name" value="His_kinase_dom"/>
</dbReference>
<dbReference type="GO" id="GO:0016301">
    <property type="term" value="F:kinase activity"/>
    <property type="evidence" value="ECO:0007669"/>
    <property type="project" value="UniProtKB-KW"/>
</dbReference>
<evidence type="ECO:0000256" key="1">
    <source>
        <dbReference type="ARBA" id="ARBA00000085"/>
    </source>
</evidence>
<feature type="transmembrane region" description="Helical" evidence="12">
    <location>
        <begin position="172"/>
        <end position="195"/>
    </location>
</feature>
<dbReference type="InterPro" id="IPR036097">
    <property type="entry name" value="HisK_dim/P_sf"/>
</dbReference>
<evidence type="ECO:0000313" key="16">
    <source>
        <dbReference type="Proteomes" id="UP001199469"/>
    </source>
</evidence>
<evidence type="ECO:0000256" key="4">
    <source>
        <dbReference type="ARBA" id="ARBA00022553"/>
    </source>
</evidence>
<dbReference type="PRINTS" id="PR00344">
    <property type="entry name" value="BCTRLSENSOR"/>
</dbReference>
<keyword evidence="5" id="KW-0808">Transferase</keyword>
<dbReference type="PROSITE" id="PS50885">
    <property type="entry name" value="HAMP"/>
    <property type="match status" value="1"/>
</dbReference>
<comment type="catalytic activity">
    <reaction evidence="1">
        <text>ATP + protein L-histidine = ADP + protein N-phospho-L-histidine.</text>
        <dbReference type="EC" id="2.7.13.3"/>
    </reaction>
</comment>
<evidence type="ECO:0000259" key="13">
    <source>
        <dbReference type="PROSITE" id="PS50109"/>
    </source>
</evidence>
<dbReference type="Proteomes" id="UP001199469">
    <property type="component" value="Unassembled WGS sequence"/>
</dbReference>
<comment type="caution">
    <text evidence="15">The sequence shown here is derived from an EMBL/GenBank/DDBJ whole genome shotgun (WGS) entry which is preliminary data.</text>
</comment>
<keyword evidence="8 12" id="KW-1133">Transmembrane helix</keyword>
<dbReference type="InterPro" id="IPR003661">
    <property type="entry name" value="HisK_dim/P_dom"/>
</dbReference>
<evidence type="ECO:0000256" key="7">
    <source>
        <dbReference type="ARBA" id="ARBA00022777"/>
    </source>
</evidence>
<evidence type="ECO:0000256" key="9">
    <source>
        <dbReference type="ARBA" id="ARBA00023012"/>
    </source>
</evidence>
<evidence type="ECO:0000256" key="5">
    <source>
        <dbReference type="ARBA" id="ARBA00022679"/>
    </source>
</evidence>
<feature type="transmembrane region" description="Helical" evidence="12">
    <location>
        <begin position="44"/>
        <end position="72"/>
    </location>
</feature>
<evidence type="ECO:0000256" key="12">
    <source>
        <dbReference type="SAM" id="Phobius"/>
    </source>
</evidence>
<protein>
    <recommendedName>
        <fullName evidence="3">histidine kinase</fullName>
        <ecNumber evidence="3">2.7.13.3</ecNumber>
    </recommendedName>
</protein>